<comment type="pathway">
    <text evidence="2">Purine metabolism; IMP biosynthesis via de novo pathway; 5-formamido-1-(5-phospho-D-ribosyl)imidazole-4-carboxamide from 5-amino-1-(5-phospho-D-ribosyl)imidazole-4-carboxamide (10-formyl THF route): step 1/1.</text>
</comment>
<dbReference type="GO" id="GO:0003937">
    <property type="term" value="F:IMP cyclohydrolase activity"/>
    <property type="evidence" value="ECO:0007669"/>
    <property type="project" value="UniProtKB-EC"/>
</dbReference>
<dbReference type="EC" id="3.5.4.10" evidence="9"/>
<accession>A0ABY6HNS5</accession>
<keyword evidence="5" id="KW-0658">Purine biosynthesis</keyword>
<dbReference type="SUPFAM" id="SSF53927">
    <property type="entry name" value="Cytidine deaminase-like"/>
    <property type="match status" value="1"/>
</dbReference>
<dbReference type="Proteomes" id="UP001208689">
    <property type="component" value="Chromosome"/>
</dbReference>
<dbReference type="PANTHER" id="PTHR11692">
    <property type="entry name" value="BIFUNCTIONAL PURINE BIOSYNTHESIS PROTEIN PURH"/>
    <property type="match status" value="1"/>
</dbReference>
<protein>
    <submittedName>
        <fullName evidence="9">Bifunctional purine biosynthesis protein PurH</fullName>
        <ecNumber evidence="9">3.5.4.10</ecNumber>
    </submittedName>
</protein>
<dbReference type="PIRSF" id="PIRSF000414">
    <property type="entry name" value="AICARFT_IMPCHas"/>
    <property type="match status" value="1"/>
</dbReference>
<comment type="pathway">
    <text evidence="1">Purine metabolism; IMP biosynthesis via de novo pathway; IMP from 5-formamido-1-(5-phospho-D-ribosyl)imidazole-4-carboxamide: step 1/1.</text>
</comment>
<keyword evidence="6 9" id="KW-0378">Hydrolase</keyword>
<evidence type="ECO:0000313" key="10">
    <source>
        <dbReference type="Proteomes" id="UP001208689"/>
    </source>
</evidence>
<feature type="domain" description="MGS-like" evidence="8">
    <location>
        <begin position="1"/>
        <end position="148"/>
    </location>
</feature>
<dbReference type="InterPro" id="IPR036914">
    <property type="entry name" value="MGS-like_dom_sf"/>
</dbReference>
<dbReference type="CDD" id="cd01421">
    <property type="entry name" value="IMPCH"/>
    <property type="match status" value="1"/>
</dbReference>
<dbReference type="InterPro" id="IPR024051">
    <property type="entry name" value="AICAR_Tfase_dup_dom_sf"/>
</dbReference>
<dbReference type="EMBL" id="CP104013">
    <property type="protein sequence ID" value="UYP45152.1"/>
    <property type="molecule type" value="Genomic_DNA"/>
</dbReference>
<evidence type="ECO:0000313" key="9">
    <source>
        <dbReference type="EMBL" id="UYP45152.1"/>
    </source>
</evidence>
<dbReference type="SMART" id="SM00798">
    <property type="entry name" value="AICARFT_IMPCHas"/>
    <property type="match status" value="1"/>
</dbReference>
<evidence type="ECO:0000256" key="1">
    <source>
        <dbReference type="ARBA" id="ARBA00004844"/>
    </source>
</evidence>
<dbReference type="InterPro" id="IPR016193">
    <property type="entry name" value="Cytidine_deaminase-like"/>
</dbReference>
<dbReference type="Gene3D" id="3.40.50.1380">
    <property type="entry name" value="Methylglyoxal synthase-like domain"/>
    <property type="match status" value="1"/>
</dbReference>
<evidence type="ECO:0000259" key="8">
    <source>
        <dbReference type="PROSITE" id="PS51855"/>
    </source>
</evidence>
<proteinExistence type="inferred from homology"/>
<reference evidence="9" key="1">
    <citation type="submission" date="2022-09" db="EMBL/GenBank/DDBJ databases">
        <title>Actin cytoskeleton and complex cell architecture in an #Asgard archaeon.</title>
        <authorList>
            <person name="Ponce Toledo R.I."/>
            <person name="Schleper C."/>
            <person name="Rodrigues Oliveira T."/>
            <person name="Wollweber F."/>
            <person name="Xu J."/>
            <person name="Rittmann S."/>
            <person name="Klingl A."/>
            <person name="Pilhofer M."/>
        </authorList>
    </citation>
    <scope>NUCLEOTIDE SEQUENCE</scope>
    <source>
        <strain evidence="9">B-35</strain>
    </source>
</reference>
<keyword evidence="10" id="KW-1185">Reference proteome</keyword>
<dbReference type="SMART" id="SM00851">
    <property type="entry name" value="MGS"/>
    <property type="match status" value="1"/>
</dbReference>
<dbReference type="Pfam" id="PF02142">
    <property type="entry name" value="MGS"/>
    <property type="match status" value="1"/>
</dbReference>
<dbReference type="InterPro" id="IPR011607">
    <property type="entry name" value="MGS-like_dom"/>
</dbReference>
<evidence type="ECO:0000256" key="4">
    <source>
        <dbReference type="ARBA" id="ARBA00022679"/>
    </source>
</evidence>
<keyword evidence="4" id="KW-0808">Transferase</keyword>
<dbReference type="SUPFAM" id="SSF52335">
    <property type="entry name" value="Methylglyoxal synthase-like"/>
    <property type="match status" value="1"/>
</dbReference>
<evidence type="ECO:0000256" key="6">
    <source>
        <dbReference type="ARBA" id="ARBA00022801"/>
    </source>
</evidence>
<gene>
    <name evidence="9" type="ORF">NEF87_001437</name>
</gene>
<evidence type="ECO:0000256" key="2">
    <source>
        <dbReference type="ARBA" id="ARBA00004954"/>
    </source>
</evidence>
<dbReference type="PANTHER" id="PTHR11692:SF0">
    <property type="entry name" value="BIFUNCTIONAL PURINE BIOSYNTHESIS PROTEIN ATIC"/>
    <property type="match status" value="1"/>
</dbReference>
<name>A0ABY6HNS5_9ARCH</name>
<organism evidence="9 10">
    <name type="scientific">Candidatus Lokiarchaeum ossiferum</name>
    <dbReference type="NCBI Taxonomy" id="2951803"/>
    <lineage>
        <taxon>Archaea</taxon>
        <taxon>Promethearchaeati</taxon>
        <taxon>Promethearchaeota</taxon>
        <taxon>Promethearchaeia</taxon>
        <taxon>Promethearchaeales</taxon>
        <taxon>Promethearchaeaceae</taxon>
        <taxon>Candidatus Lokiarchaeum</taxon>
    </lineage>
</organism>
<evidence type="ECO:0000256" key="7">
    <source>
        <dbReference type="ARBA" id="ARBA00023268"/>
    </source>
</evidence>
<sequence length="545" mass="61308">MQPINRALVSVFDKTGLVDFARQLVEDFHIELLSTGGTARKLEEAGIPYTKVSDYTGSPEMFDGRVKTLHPRIHGGLLMRRDNPKDVSDAEKFNVQPIDLVVCNLYPFNEVIAKAETSLEEAIEMIDIGGPTQIRAAAKSFPSVTVISDPSKYDIVLQEMHANKGAVSDKTRMELAQQVFATMALYDATIANYLGRTYSEKYNSMDPSVDETQFPELLVKLYQKVQKCRYGENWEQKGYYYRDTTATAGLQNLTQLHGKAISFNNWLDIDSCIQVLLDFDQDHSKHYVCSIFKHTTPNGLAVDYQSQLEATKRAFSCDPLSAFGGIWGFNQRLTKEVAEYVILEKKVFVEVLLAPSFDADALEILKTKDNLRVVQFDDLLKKREECYDLPEIRSVVGGVLVQDYDWLPIIKQWETKTERNVTDREKEALIFAYRACKWAKSNSAVFAREYDTGVYTLGIGAGQQSRVHVVKLAISKAEEFGHDLKDSVMGTDSFFPFPDGLVAAAEVGCKAILNPGGSMRDNLVIEKANELKISLAFCGKRVFRH</sequence>
<dbReference type="HAMAP" id="MF_00139">
    <property type="entry name" value="PurH"/>
    <property type="match status" value="1"/>
</dbReference>
<keyword evidence="7" id="KW-0511">Multifunctional enzyme</keyword>
<evidence type="ECO:0000256" key="5">
    <source>
        <dbReference type="ARBA" id="ARBA00022755"/>
    </source>
</evidence>
<dbReference type="Gene3D" id="3.40.140.20">
    <property type="match status" value="2"/>
</dbReference>
<dbReference type="InterPro" id="IPR002695">
    <property type="entry name" value="PurH-like"/>
</dbReference>
<dbReference type="NCBIfam" id="TIGR00355">
    <property type="entry name" value="purH"/>
    <property type="match status" value="1"/>
</dbReference>
<dbReference type="Pfam" id="PF01808">
    <property type="entry name" value="AICARFT_IMPCHas"/>
    <property type="match status" value="1"/>
</dbReference>
<dbReference type="NCBIfam" id="NF002049">
    <property type="entry name" value="PRK00881.1"/>
    <property type="match status" value="1"/>
</dbReference>
<dbReference type="PROSITE" id="PS51855">
    <property type="entry name" value="MGS"/>
    <property type="match status" value="1"/>
</dbReference>
<evidence type="ECO:0000256" key="3">
    <source>
        <dbReference type="ARBA" id="ARBA00007667"/>
    </source>
</evidence>
<comment type="similarity">
    <text evidence="3">Belongs to the PurH family.</text>
</comment>